<reference evidence="1" key="1">
    <citation type="submission" date="2023-04" db="EMBL/GenBank/DDBJ databases">
        <title>Ambrosiozyma monospora NBRC 10751.</title>
        <authorList>
            <person name="Ichikawa N."/>
            <person name="Sato H."/>
            <person name="Tonouchi N."/>
        </authorList>
    </citation>
    <scope>NUCLEOTIDE SEQUENCE</scope>
    <source>
        <strain evidence="1">NBRC 10751</strain>
    </source>
</reference>
<accession>A0ACB5SRC1</accession>
<sequence length="187" mass="21927">MEEQRKFHSYFEHAMGLKETREAYLEARRKNGYSRNVYAQESVKSSKQKALQMVEENPNQMKPNKSLELSEHITDDINDRFRDPYATFNSVERKHGITPGKLSEFYENGGTVSVKAILTDEVLNHVEVKAPAFIKSASQRRKQFEELQFKLNDQSSNTIEEIVQEVLVESYEKQQRFNSLMDEWLKN</sequence>
<gene>
    <name evidence="1" type="ORF">Amon02_000025400</name>
</gene>
<dbReference type="Proteomes" id="UP001165064">
    <property type="component" value="Unassembled WGS sequence"/>
</dbReference>
<evidence type="ECO:0000313" key="2">
    <source>
        <dbReference type="Proteomes" id="UP001165064"/>
    </source>
</evidence>
<evidence type="ECO:0000313" key="1">
    <source>
        <dbReference type="EMBL" id="GME70601.1"/>
    </source>
</evidence>
<organism evidence="1 2">
    <name type="scientific">Ambrosiozyma monospora</name>
    <name type="common">Yeast</name>
    <name type="synonym">Endomycopsis monosporus</name>
    <dbReference type="NCBI Taxonomy" id="43982"/>
    <lineage>
        <taxon>Eukaryota</taxon>
        <taxon>Fungi</taxon>
        <taxon>Dikarya</taxon>
        <taxon>Ascomycota</taxon>
        <taxon>Saccharomycotina</taxon>
        <taxon>Pichiomycetes</taxon>
        <taxon>Pichiales</taxon>
        <taxon>Pichiaceae</taxon>
        <taxon>Ambrosiozyma</taxon>
    </lineage>
</organism>
<keyword evidence="2" id="KW-1185">Reference proteome</keyword>
<name>A0ACB5SRC1_AMBMO</name>
<proteinExistence type="predicted"/>
<dbReference type="EMBL" id="BSXS01000064">
    <property type="protein sequence ID" value="GME70601.1"/>
    <property type="molecule type" value="Genomic_DNA"/>
</dbReference>
<protein>
    <submittedName>
        <fullName evidence="1">Unnamed protein product</fullName>
    </submittedName>
</protein>
<comment type="caution">
    <text evidence="1">The sequence shown here is derived from an EMBL/GenBank/DDBJ whole genome shotgun (WGS) entry which is preliminary data.</text>
</comment>